<accession>A0A6J5KLN7</accession>
<dbReference type="EMBL" id="LR796159">
    <property type="protein sequence ID" value="CAB4122345.1"/>
    <property type="molecule type" value="Genomic_DNA"/>
</dbReference>
<proteinExistence type="predicted"/>
<sequence length="127" mass="14221">MTRAESRKHRGYKTQRNVAVFLQRWFIHATSNGAGSQGSDVLNVPFDVEVKARDRPSITEAFNQLKARGSDLPGLVVFRMNGQGDDASQYLAIMKLGDLMEAISRCKCGSWKANDIECQVCRKLDNK</sequence>
<evidence type="ECO:0000313" key="1">
    <source>
        <dbReference type="EMBL" id="CAB4122345.1"/>
    </source>
</evidence>
<reference evidence="1" key="1">
    <citation type="submission" date="2020-04" db="EMBL/GenBank/DDBJ databases">
        <authorList>
            <person name="Chiriac C."/>
            <person name="Salcher M."/>
            <person name="Ghai R."/>
            <person name="Kavagutti S V."/>
        </authorList>
    </citation>
    <scope>NUCLEOTIDE SEQUENCE</scope>
</reference>
<gene>
    <name evidence="1" type="ORF">UFOVP30_9</name>
</gene>
<protein>
    <submittedName>
        <fullName evidence="1">Uncharacterized protein</fullName>
    </submittedName>
</protein>
<organism evidence="1">
    <name type="scientific">uncultured Caudovirales phage</name>
    <dbReference type="NCBI Taxonomy" id="2100421"/>
    <lineage>
        <taxon>Viruses</taxon>
        <taxon>Duplodnaviria</taxon>
        <taxon>Heunggongvirae</taxon>
        <taxon>Uroviricota</taxon>
        <taxon>Caudoviricetes</taxon>
        <taxon>Peduoviridae</taxon>
        <taxon>Maltschvirus</taxon>
        <taxon>Maltschvirus maltsch</taxon>
    </lineage>
</organism>
<name>A0A6J5KLN7_9CAUD</name>